<dbReference type="EMBL" id="JPRF03000097">
    <property type="protein sequence ID" value="OEV32356.1"/>
    <property type="molecule type" value="Genomic_DNA"/>
</dbReference>
<dbReference type="AlphaFoldDB" id="A0A1E7MV98"/>
<evidence type="ECO:0008006" key="3">
    <source>
        <dbReference type="Google" id="ProtNLM"/>
    </source>
</evidence>
<sequence>MSGYRALVGELADLVRLAHSALGGATAVLTDPAAGHDAIAAAEKDLAELRARIEEDSATALDGRPGVVVGVHVGCEAEALGQLVQRLLEAAWARQERKPYGDRLLAPLRGLAGAALDLVAQAADALESGAPEGVTHVLTELPDTGRRQRLLYELLLRDGATDPVDAADLVLLACCYQQCADHAGAIARHAALFAHAGA</sequence>
<dbReference type="RefSeq" id="WP_030553821.1">
    <property type="nucleotide sequence ID" value="NZ_JBEZYR010000057.1"/>
</dbReference>
<reference evidence="1" key="1">
    <citation type="submission" date="2016-08" db="EMBL/GenBank/DDBJ databases">
        <title>Sequencing, Assembly and Comparative Genomics of S. aureofaciens ATCC 10762.</title>
        <authorList>
            <person name="Gradnigo J.S."/>
            <person name="Johnson N."/>
            <person name="Somerville G.A."/>
        </authorList>
    </citation>
    <scope>NUCLEOTIDE SEQUENCE [LARGE SCALE GENOMIC DNA]</scope>
    <source>
        <strain evidence="1">ATCC 10762</strain>
    </source>
</reference>
<name>A0A1E7MV98_KITAU</name>
<gene>
    <name evidence="1" type="ORF">HS99_0016790</name>
</gene>
<dbReference type="SUPFAM" id="SSF109755">
    <property type="entry name" value="PhoU-like"/>
    <property type="match status" value="1"/>
</dbReference>
<dbReference type="InterPro" id="IPR038078">
    <property type="entry name" value="PhoU-like_sf"/>
</dbReference>
<keyword evidence="2" id="KW-1185">Reference proteome</keyword>
<comment type="caution">
    <text evidence="1">The sequence shown here is derived from an EMBL/GenBank/DDBJ whole genome shotgun (WGS) entry which is preliminary data.</text>
</comment>
<accession>A0A1E7MV98</accession>
<dbReference type="Gene3D" id="1.20.58.220">
    <property type="entry name" value="Phosphate transport system protein phou homolog 2, domain 2"/>
    <property type="match status" value="1"/>
</dbReference>
<proteinExistence type="predicted"/>
<organism evidence="1 2">
    <name type="scientific">Kitasatospora aureofaciens</name>
    <name type="common">Streptomyces aureofaciens</name>
    <dbReference type="NCBI Taxonomy" id="1894"/>
    <lineage>
        <taxon>Bacteria</taxon>
        <taxon>Bacillati</taxon>
        <taxon>Actinomycetota</taxon>
        <taxon>Actinomycetes</taxon>
        <taxon>Kitasatosporales</taxon>
        <taxon>Streptomycetaceae</taxon>
        <taxon>Kitasatospora</taxon>
    </lineage>
</organism>
<dbReference type="OrthoDB" id="4350950at2"/>
<protein>
    <recommendedName>
        <fullName evidence="3">Phosphate transport system regulatory protein PhoU</fullName>
    </recommendedName>
</protein>
<evidence type="ECO:0000313" key="2">
    <source>
        <dbReference type="Proteomes" id="UP000037395"/>
    </source>
</evidence>
<evidence type="ECO:0000313" key="1">
    <source>
        <dbReference type="EMBL" id="OEV32356.1"/>
    </source>
</evidence>
<dbReference type="Proteomes" id="UP000037395">
    <property type="component" value="Unassembled WGS sequence"/>
</dbReference>